<dbReference type="Gene3D" id="3.50.50.60">
    <property type="entry name" value="FAD/NAD(P)-binding domain"/>
    <property type="match status" value="1"/>
</dbReference>
<keyword evidence="1" id="KW-0560">Oxidoreductase</keyword>
<dbReference type="EC" id="1.8.1.9" evidence="1"/>
<dbReference type="AlphaFoldDB" id="A0A6J4PHC2"/>
<feature type="non-terminal residue" evidence="1">
    <location>
        <position position="1"/>
    </location>
</feature>
<organism evidence="1">
    <name type="scientific">uncultured Phycisphaerae bacterium</name>
    <dbReference type="NCBI Taxonomy" id="904963"/>
    <lineage>
        <taxon>Bacteria</taxon>
        <taxon>Pseudomonadati</taxon>
        <taxon>Planctomycetota</taxon>
        <taxon>Phycisphaerae</taxon>
        <taxon>environmental samples</taxon>
    </lineage>
</organism>
<reference evidence="1" key="1">
    <citation type="submission" date="2020-02" db="EMBL/GenBank/DDBJ databases">
        <authorList>
            <person name="Meier V. D."/>
        </authorList>
    </citation>
    <scope>NUCLEOTIDE SEQUENCE</scope>
    <source>
        <strain evidence="1">AVDCRST_MAG64</strain>
    </source>
</reference>
<evidence type="ECO:0000313" key="1">
    <source>
        <dbReference type="EMBL" id="CAA9416125.1"/>
    </source>
</evidence>
<proteinExistence type="predicted"/>
<dbReference type="EMBL" id="CADCUQ010000586">
    <property type="protein sequence ID" value="CAA9416125.1"/>
    <property type="molecule type" value="Genomic_DNA"/>
</dbReference>
<protein>
    <submittedName>
        <fullName evidence="1">Thioredoxin reductase</fullName>
        <ecNumber evidence="1">1.8.1.9</ecNumber>
    </submittedName>
</protein>
<name>A0A6J4PHC2_9BACT</name>
<gene>
    <name evidence="1" type="ORF">AVDCRST_MAG64-2596</name>
</gene>
<accession>A0A6J4PHC2</accession>
<sequence length="66" mass="6448">TVSRDANGFILTGAAVGAGDLLETSVAGVYAAGDVRAGSFKRCATAIGEGASVVQFVHARLAGVPA</sequence>
<dbReference type="SUPFAM" id="SSF51905">
    <property type="entry name" value="FAD/NAD(P)-binding domain"/>
    <property type="match status" value="1"/>
</dbReference>
<dbReference type="InterPro" id="IPR036188">
    <property type="entry name" value="FAD/NAD-bd_sf"/>
</dbReference>
<dbReference type="GO" id="GO:0004791">
    <property type="term" value="F:thioredoxin-disulfide reductase (NADPH) activity"/>
    <property type="evidence" value="ECO:0007669"/>
    <property type="project" value="UniProtKB-EC"/>
</dbReference>